<gene>
    <name evidence="1" type="ORF">GS398_10765</name>
</gene>
<dbReference type="Proteomes" id="UP000451233">
    <property type="component" value="Unassembled WGS sequence"/>
</dbReference>
<evidence type="ECO:0000313" key="1">
    <source>
        <dbReference type="EMBL" id="MXV15787.1"/>
    </source>
</evidence>
<accession>A0A7K1XY67</accession>
<dbReference type="RefSeq" id="WP_160906760.1">
    <property type="nucleotide sequence ID" value="NZ_WVHS01000002.1"/>
</dbReference>
<keyword evidence="2" id="KW-1185">Reference proteome</keyword>
<comment type="caution">
    <text evidence="1">The sequence shown here is derived from an EMBL/GenBank/DDBJ whole genome shotgun (WGS) entry which is preliminary data.</text>
</comment>
<protein>
    <recommendedName>
        <fullName evidence="3">DUF3194 domain-containing protein</fullName>
    </recommendedName>
</protein>
<proteinExistence type="predicted"/>
<organism evidence="1 2">
    <name type="scientific">Hufsiella ginkgonis</name>
    <dbReference type="NCBI Taxonomy" id="2695274"/>
    <lineage>
        <taxon>Bacteria</taxon>
        <taxon>Pseudomonadati</taxon>
        <taxon>Bacteroidota</taxon>
        <taxon>Sphingobacteriia</taxon>
        <taxon>Sphingobacteriales</taxon>
        <taxon>Sphingobacteriaceae</taxon>
        <taxon>Hufsiella</taxon>
    </lineage>
</organism>
<evidence type="ECO:0008006" key="3">
    <source>
        <dbReference type="Google" id="ProtNLM"/>
    </source>
</evidence>
<dbReference type="EMBL" id="WVHS01000002">
    <property type="protein sequence ID" value="MXV15787.1"/>
    <property type="molecule type" value="Genomic_DNA"/>
</dbReference>
<sequence>MFSIKTITPVSAETLFSSLKTEFADYVNSRLGSNLAVEFAHVQDIINISFAEVIGVTTFTITVTGDELTLTHAPGGAEHNTALLEQHLTDFLNEKVS</sequence>
<name>A0A7K1XY67_9SPHI</name>
<evidence type="ECO:0000313" key="2">
    <source>
        <dbReference type="Proteomes" id="UP000451233"/>
    </source>
</evidence>
<dbReference type="AlphaFoldDB" id="A0A7K1XY67"/>
<reference evidence="1 2" key="1">
    <citation type="submission" date="2019-11" db="EMBL/GenBank/DDBJ databases">
        <title>Pedobacter sp. HMF7056 Genome sequencing and assembly.</title>
        <authorList>
            <person name="Kang H."/>
            <person name="Kim H."/>
            <person name="Joh K."/>
        </authorList>
    </citation>
    <scope>NUCLEOTIDE SEQUENCE [LARGE SCALE GENOMIC DNA]</scope>
    <source>
        <strain evidence="1 2">HMF7056</strain>
    </source>
</reference>